<evidence type="ECO:0000313" key="2">
    <source>
        <dbReference type="EMBL" id="KER05295.1"/>
    </source>
</evidence>
<dbReference type="Pfam" id="PF00571">
    <property type="entry name" value="CBS"/>
    <property type="match status" value="1"/>
</dbReference>
<keyword evidence="3" id="KW-1185">Reference proteome</keyword>
<dbReference type="InterPro" id="IPR046342">
    <property type="entry name" value="CBS_dom_sf"/>
</dbReference>
<feature type="non-terminal residue" evidence="2">
    <location>
        <position position="47"/>
    </location>
</feature>
<organism evidence="2 3">
    <name type="scientific">Marine Group I thaumarchaeote SCGC AAA799-E16</name>
    <dbReference type="NCBI Taxonomy" id="1502292"/>
    <lineage>
        <taxon>Archaea</taxon>
        <taxon>Nitrososphaerota</taxon>
        <taxon>Marine Group I</taxon>
    </lineage>
</organism>
<feature type="domain" description="CBS" evidence="1">
    <location>
        <begin position="8"/>
        <end position="47"/>
    </location>
</feature>
<evidence type="ECO:0000313" key="3">
    <source>
        <dbReference type="Proteomes" id="UP000028027"/>
    </source>
</evidence>
<gene>
    <name evidence="2" type="ORF">AAA799E16_02067</name>
</gene>
<proteinExistence type="predicted"/>
<dbReference type="SUPFAM" id="SSF54631">
    <property type="entry name" value="CBS-domain pair"/>
    <property type="match status" value="1"/>
</dbReference>
<evidence type="ECO:0000259" key="1">
    <source>
        <dbReference type="Pfam" id="PF00571"/>
    </source>
</evidence>
<name>A0A081S2Z2_9ARCH</name>
<reference evidence="2 3" key="1">
    <citation type="submission" date="2014-06" db="EMBL/GenBank/DDBJ databases">
        <authorList>
            <person name="Ngugi D.K."/>
            <person name="Blom J."/>
            <person name="Alam I."/>
            <person name="Rashid M."/>
            <person name="Ba Alawi W."/>
            <person name="Zhang G."/>
            <person name="Hikmawan T."/>
            <person name="Guan Y."/>
            <person name="Antunes A."/>
            <person name="Siam R."/>
            <person name="Eldorry H."/>
            <person name="Bajic V."/>
            <person name="Stingl U."/>
        </authorList>
    </citation>
    <scope>NUCLEOTIDE SEQUENCE [LARGE SCALE GENOMIC DNA]</scope>
    <source>
        <strain evidence="2">SCGC AAA799-E16</strain>
    </source>
</reference>
<dbReference type="InterPro" id="IPR000644">
    <property type="entry name" value="CBS_dom"/>
</dbReference>
<dbReference type="EMBL" id="JNVL01000144">
    <property type="protein sequence ID" value="KER05295.1"/>
    <property type="molecule type" value="Genomic_DNA"/>
</dbReference>
<dbReference type="AlphaFoldDB" id="A0A081S2Z2"/>
<protein>
    <submittedName>
        <fullName evidence="2">Signal transduction protein</fullName>
    </submittedName>
</protein>
<sequence>MKHASVYKHSPKTIKLESSLGDALKRIIDEKKSRILVTENDKITGIV</sequence>
<dbReference type="Gene3D" id="3.10.580.10">
    <property type="entry name" value="CBS-domain"/>
    <property type="match status" value="1"/>
</dbReference>
<comment type="caution">
    <text evidence="2">The sequence shown here is derived from an EMBL/GenBank/DDBJ whole genome shotgun (WGS) entry which is preliminary data.</text>
</comment>
<dbReference type="Proteomes" id="UP000028027">
    <property type="component" value="Unassembled WGS sequence"/>
</dbReference>
<accession>A0A081S2Z2</accession>